<dbReference type="KEGG" id="cuh:BJN34_04125"/>
<dbReference type="OrthoDB" id="9790457at2"/>
<dbReference type="EMBL" id="CP017757">
    <property type="protein sequence ID" value="AQV93083.1"/>
    <property type="molecule type" value="Genomic_DNA"/>
</dbReference>
<evidence type="ECO:0000313" key="4">
    <source>
        <dbReference type="EMBL" id="AQV93083.1"/>
    </source>
</evidence>
<keyword evidence="2 4" id="KW-0808">Transferase</keyword>
<dbReference type="Gene3D" id="3.40.50.150">
    <property type="entry name" value="Vaccinia Virus protein VP39"/>
    <property type="match status" value="1"/>
</dbReference>
<dbReference type="GO" id="GO:0008168">
    <property type="term" value="F:methyltransferase activity"/>
    <property type="evidence" value="ECO:0007669"/>
    <property type="project" value="UniProtKB-KW"/>
</dbReference>
<dbReference type="Proteomes" id="UP000189627">
    <property type="component" value="Chromosome 1"/>
</dbReference>
<evidence type="ECO:0000313" key="5">
    <source>
        <dbReference type="Proteomes" id="UP000189627"/>
    </source>
</evidence>
<sequence>MSPDAYLEMAETEATHWWFRGRREIVATILSGLALPRHASILEIGAGTGGNLAMLSQFGKVSAVEMDGTALRLAREKTLDAYDIRSGRCPDDMPFPERSFDLVCLLDCLEHIADDAGSLDCAARLLKAGGAVLITVPAYQWLWSAHDVFLHHQRRYSKRTLHALAGRCGMRVDRMSYFNTVLFPLAVAARIGDRLSGNQKATGAGLPPGPVNHALHRLFSTERHWLARGSLPFGISLMAILRAS</sequence>
<keyword evidence="3" id="KW-0949">S-adenosyl-L-methionine</keyword>
<dbReference type="PANTHER" id="PTHR43464">
    <property type="entry name" value="METHYLTRANSFERASE"/>
    <property type="match status" value="1"/>
</dbReference>
<dbReference type="GO" id="GO:0032259">
    <property type="term" value="P:methylation"/>
    <property type="evidence" value="ECO:0007669"/>
    <property type="project" value="UniProtKB-KW"/>
</dbReference>
<keyword evidence="1 4" id="KW-0489">Methyltransferase</keyword>
<dbReference type="InterPro" id="IPR029063">
    <property type="entry name" value="SAM-dependent_MTases_sf"/>
</dbReference>
<organism evidence="4 5">
    <name type="scientific">Cupriavidus necator</name>
    <name type="common">Alcaligenes eutrophus</name>
    <name type="synonym">Ralstonia eutropha</name>
    <dbReference type="NCBI Taxonomy" id="106590"/>
    <lineage>
        <taxon>Bacteria</taxon>
        <taxon>Pseudomonadati</taxon>
        <taxon>Pseudomonadota</taxon>
        <taxon>Betaproteobacteria</taxon>
        <taxon>Burkholderiales</taxon>
        <taxon>Burkholderiaceae</taxon>
        <taxon>Cupriavidus</taxon>
    </lineage>
</organism>
<accession>A0A1U9UKB3</accession>
<evidence type="ECO:0000256" key="2">
    <source>
        <dbReference type="ARBA" id="ARBA00022679"/>
    </source>
</evidence>
<proteinExistence type="predicted"/>
<dbReference type="PANTHER" id="PTHR43464:SF19">
    <property type="entry name" value="UBIQUINONE BIOSYNTHESIS O-METHYLTRANSFERASE, MITOCHONDRIAL"/>
    <property type="match status" value="1"/>
</dbReference>
<dbReference type="RefSeq" id="WP_078195489.1">
    <property type="nucleotide sequence ID" value="NZ_CP017757.2"/>
</dbReference>
<dbReference type="Pfam" id="PF13489">
    <property type="entry name" value="Methyltransf_23"/>
    <property type="match status" value="1"/>
</dbReference>
<dbReference type="AlphaFoldDB" id="A0A1U9UKB3"/>
<evidence type="ECO:0000256" key="3">
    <source>
        <dbReference type="ARBA" id="ARBA00022691"/>
    </source>
</evidence>
<dbReference type="SUPFAM" id="SSF53335">
    <property type="entry name" value="S-adenosyl-L-methionine-dependent methyltransferases"/>
    <property type="match status" value="1"/>
</dbReference>
<gene>
    <name evidence="4" type="ORF">BJN34_04125</name>
</gene>
<evidence type="ECO:0000256" key="1">
    <source>
        <dbReference type="ARBA" id="ARBA00022603"/>
    </source>
</evidence>
<name>A0A1U9UKB3_CUPNE</name>
<dbReference type="CDD" id="cd02440">
    <property type="entry name" value="AdoMet_MTases"/>
    <property type="match status" value="1"/>
</dbReference>
<reference evidence="5" key="1">
    <citation type="submission" date="2017-02" db="EMBL/GenBank/DDBJ databases">
        <title>Complete genome sequence of Cupriavidus necator strain NH9, a 3-chlorobenzoate degrader.</title>
        <authorList>
            <person name="Moriuchi R."/>
            <person name="Dohra H."/>
            <person name="Ogawa N."/>
        </authorList>
    </citation>
    <scope>NUCLEOTIDE SEQUENCE [LARGE SCALE GENOMIC DNA]</scope>
    <source>
        <strain evidence="5">NH9</strain>
    </source>
</reference>
<protein>
    <submittedName>
        <fullName evidence="4">Methyltransferase</fullName>
    </submittedName>
</protein>